<evidence type="ECO:0000259" key="1">
    <source>
        <dbReference type="Pfam" id="PF20700"/>
    </source>
</evidence>
<dbReference type="InParanoid" id="A0A5N3ZZB8"/>
<reference evidence="2 3" key="1">
    <citation type="journal article" date="2018" name="Elife">
        <title>Firefly genomes illuminate parallel origins of bioluminescence in beetles.</title>
        <authorList>
            <person name="Fallon T.R."/>
            <person name="Lower S.E."/>
            <person name="Chang C.H."/>
            <person name="Bessho-Uehara M."/>
            <person name="Martin G.J."/>
            <person name="Bewick A.J."/>
            <person name="Behringer M."/>
            <person name="Debat H.J."/>
            <person name="Wong I."/>
            <person name="Day J.C."/>
            <person name="Suvorov A."/>
            <person name="Silva C.J."/>
            <person name="Stanger-Hall K.F."/>
            <person name="Hall D.W."/>
            <person name="Schmitz R.J."/>
            <person name="Nelson D.R."/>
            <person name="Lewis S.M."/>
            <person name="Shigenobu S."/>
            <person name="Bybee S.M."/>
            <person name="Larracuente A.M."/>
            <person name="Oba Y."/>
            <person name="Weng J.K."/>
        </authorList>
    </citation>
    <scope>NUCLEOTIDE SEQUENCE [LARGE SCALE GENOMIC DNA]</scope>
    <source>
        <strain evidence="2">1611_PpyrPB1</strain>
        <tissue evidence="2">Whole body</tissue>
    </source>
</reference>
<dbReference type="Proteomes" id="UP000327044">
    <property type="component" value="Unassembled WGS sequence"/>
</dbReference>
<protein>
    <recommendedName>
        <fullName evidence="1">Mutator-like transposase domain-containing protein</fullName>
    </recommendedName>
</protein>
<proteinExistence type="predicted"/>
<comment type="caution">
    <text evidence="2">The sequence shown here is derived from an EMBL/GenBank/DDBJ whole genome shotgun (WGS) entry which is preliminary data.</text>
</comment>
<dbReference type="Pfam" id="PF20700">
    <property type="entry name" value="Mutator"/>
    <property type="match status" value="1"/>
</dbReference>
<evidence type="ECO:0000313" key="2">
    <source>
        <dbReference type="EMBL" id="KAB0790406.1"/>
    </source>
</evidence>
<sequence>VWLESSIVSMEKAGQEERTLAIENQQVDEDGIPWTCVYLDGGWSKRSYGHNFNAASGVGVIIGQLSKKVLYMGVRNKFCIICTKAENKGIASTKHVCFKNWEGSSSAMEADIIVEGFCQSLKQHGLKYKKFIADGDSSVFAKIQENVPYGKEVFKIECTNHVIKNYGKRLHKMKTDTRSVSLSARKLLKADKIKDLQSIAQKAIFDNAQGDIGSLIEDLGNGPLHTFGQHSHCKDYYCTKVGEETLEIKAATSSGLLRLVQGALNMVIRKAHSLIDNETNNRAELFMNIVSRFTMGKRLNLTQRSSYNIRADLSSMRYNE</sequence>
<gene>
    <name evidence="2" type="ORF">PPYR_15226</name>
</gene>
<organism evidence="2 3">
    <name type="scientific">Photinus pyralis</name>
    <name type="common">Common eastern firefly</name>
    <name type="synonym">Lampyris pyralis</name>
    <dbReference type="NCBI Taxonomy" id="7054"/>
    <lineage>
        <taxon>Eukaryota</taxon>
        <taxon>Metazoa</taxon>
        <taxon>Ecdysozoa</taxon>
        <taxon>Arthropoda</taxon>
        <taxon>Hexapoda</taxon>
        <taxon>Insecta</taxon>
        <taxon>Pterygota</taxon>
        <taxon>Neoptera</taxon>
        <taxon>Endopterygota</taxon>
        <taxon>Coleoptera</taxon>
        <taxon>Polyphaga</taxon>
        <taxon>Elateriformia</taxon>
        <taxon>Elateroidea</taxon>
        <taxon>Lampyridae</taxon>
        <taxon>Lampyrinae</taxon>
        <taxon>Photinus</taxon>
    </lineage>
</organism>
<feature type="non-terminal residue" evidence="2">
    <location>
        <position position="320"/>
    </location>
</feature>
<feature type="domain" description="Mutator-like transposase" evidence="1">
    <location>
        <begin position="9"/>
        <end position="238"/>
    </location>
</feature>
<accession>A0A5N3ZZB8</accession>
<feature type="non-terminal residue" evidence="2">
    <location>
        <position position="1"/>
    </location>
</feature>
<dbReference type="EMBL" id="VVIM01001374">
    <property type="protein sequence ID" value="KAB0790406.1"/>
    <property type="molecule type" value="Genomic_DNA"/>
</dbReference>
<dbReference type="InterPro" id="IPR049012">
    <property type="entry name" value="Mutator_transp_dom"/>
</dbReference>
<keyword evidence="3" id="KW-1185">Reference proteome</keyword>
<name>A0A5N3ZZB8_PHOPY</name>
<dbReference type="AlphaFoldDB" id="A0A5N3ZZB8"/>
<evidence type="ECO:0000313" key="3">
    <source>
        <dbReference type="Proteomes" id="UP000327044"/>
    </source>
</evidence>